<dbReference type="AlphaFoldDB" id="A0AAV8ZGL3"/>
<name>A0AAV8ZGL3_9CUCU</name>
<proteinExistence type="predicted"/>
<dbReference type="PRINTS" id="PR00449">
    <property type="entry name" value="RASTRNSFRMNG"/>
</dbReference>
<dbReference type="PROSITE" id="PS51419">
    <property type="entry name" value="RAB"/>
    <property type="match status" value="1"/>
</dbReference>
<dbReference type="GO" id="GO:0035099">
    <property type="term" value="P:hemocyte migration"/>
    <property type="evidence" value="ECO:0007669"/>
    <property type="project" value="UniProtKB-ARBA"/>
</dbReference>
<dbReference type="SMART" id="SM00174">
    <property type="entry name" value="RHO"/>
    <property type="match status" value="1"/>
</dbReference>
<dbReference type="PANTHER" id="PTHR24072">
    <property type="entry name" value="RHO FAMILY GTPASE"/>
    <property type="match status" value="1"/>
</dbReference>
<dbReference type="GO" id="GO:0003924">
    <property type="term" value="F:GTPase activity"/>
    <property type="evidence" value="ECO:0007669"/>
    <property type="project" value="InterPro"/>
</dbReference>
<sequence>MCYNIMVDTICEVTNIALIGDGYVGKTSIFKSLQKTSYQQNTSPNVYNEMTLERCINDKRIVFKIIDTAGQEEYDILRKETYEKVGSPFLNYYACLQRDLSLSVFTAAVSNRRPQVCSANCRAFIKAVTVSLPMILVGCVEKRRELPFTLRRELPFNLLGFRWYESYLPRLQADMFLLCFCLADTVSYENVITKWMLDIQRYRSKPIILLGTKVDLRVTPSSKNISREKGIRLQKRIGAKVYVECSSKTGQGISNIVEAAVNILLTTEHKKSCSIQ</sequence>
<dbReference type="SUPFAM" id="SSF52540">
    <property type="entry name" value="P-loop containing nucleoside triphosphate hydrolases"/>
    <property type="match status" value="1"/>
</dbReference>
<dbReference type="InterPro" id="IPR001806">
    <property type="entry name" value="Small_GTPase"/>
</dbReference>
<dbReference type="SMART" id="SM00175">
    <property type="entry name" value="RAB"/>
    <property type="match status" value="1"/>
</dbReference>
<keyword evidence="2" id="KW-0342">GTP-binding</keyword>
<dbReference type="Gene3D" id="3.40.50.300">
    <property type="entry name" value="P-loop containing nucleotide triphosphate hydrolases"/>
    <property type="match status" value="2"/>
</dbReference>
<dbReference type="GO" id="GO:0035006">
    <property type="term" value="P:melanization defense response"/>
    <property type="evidence" value="ECO:0007669"/>
    <property type="project" value="UniProtKB-ARBA"/>
</dbReference>
<comment type="caution">
    <text evidence="3">The sequence shown here is derived from an EMBL/GenBank/DDBJ whole genome shotgun (WGS) entry which is preliminary data.</text>
</comment>
<evidence type="ECO:0000256" key="2">
    <source>
        <dbReference type="ARBA" id="ARBA00023134"/>
    </source>
</evidence>
<dbReference type="Proteomes" id="UP001162162">
    <property type="component" value="Unassembled WGS sequence"/>
</dbReference>
<evidence type="ECO:0000313" key="3">
    <source>
        <dbReference type="EMBL" id="KAJ8962370.1"/>
    </source>
</evidence>
<keyword evidence="1" id="KW-0547">Nucleotide-binding</keyword>
<dbReference type="Pfam" id="PF00071">
    <property type="entry name" value="Ras"/>
    <property type="match status" value="2"/>
</dbReference>
<reference evidence="3" key="1">
    <citation type="journal article" date="2023" name="Insect Mol. Biol.">
        <title>Genome sequencing provides insights into the evolution of gene families encoding plant cell wall-degrading enzymes in longhorned beetles.</title>
        <authorList>
            <person name="Shin N.R."/>
            <person name="Okamura Y."/>
            <person name="Kirsch R."/>
            <person name="Pauchet Y."/>
        </authorList>
    </citation>
    <scope>NUCLEOTIDE SEQUENCE</scope>
    <source>
        <strain evidence="3">AMC_N1</strain>
    </source>
</reference>
<dbReference type="InterPro" id="IPR003578">
    <property type="entry name" value="Small_GTPase_Rho"/>
</dbReference>
<dbReference type="InterPro" id="IPR027417">
    <property type="entry name" value="P-loop_NTPase"/>
</dbReference>
<dbReference type="GO" id="GO:0005525">
    <property type="term" value="F:GTP binding"/>
    <property type="evidence" value="ECO:0007669"/>
    <property type="project" value="UniProtKB-KW"/>
</dbReference>
<dbReference type="SMART" id="SM00173">
    <property type="entry name" value="RAS"/>
    <property type="match status" value="1"/>
</dbReference>
<keyword evidence="4" id="KW-1185">Reference proteome</keyword>
<evidence type="ECO:0000313" key="4">
    <source>
        <dbReference type="Proteomes" id="UP001162162"/>
    </source>
</evidence>
<dbReference type="EMBL" id="JAPWTK010000003">
    <property type="protein sequence ID" value="KAJ8962370.1"/>
    <property type="molecule type" value="Genomic_DNA"/>
</dbReference>
<gene>
    <name evidence="3" type="ORF">NQ318_018354</name>
</gene>
<dbReference type="PROSITE" id="PS51420">
    <property type="entry name" value="RHO"/>
    <property type="match status" value="1"/>
</dbReference>
<accession>A0AAV8ZGL3</accession>
<protein>
    <submittedName>
        <fullName evidence="3">Uncharacterized protein</fullName>
    </submittedName>
</protein>
<dbReference type="GO" id="GO:0022412">
    <property type="term" value="P:cellular process involved in reproduction in multicellular organism"/>
    <property type="evidence" value="ECO:0007669"/>
    <property type="project" value="UniProtKB-ARBA"/>
</dbReference>
<organism evidence="3 4">
    <name type="scientific">Aromia moschata</name>
    <dbReference type="NCBI Taxonomy" id="1265417"/>
    <lineage>
        <taxon>Eukaryota</taxon>
        <taxon>Metazoa</taxon>
        <taxon>Ecdysozoa</taxon>
        <taxon>Arthropoda</taxon>
        <taxon>Hexapoda</taxon>
        <taxon>Insecta</taxon>
        <taxon>Pterygota</taxon>
        <taxon>Neoptera</taxon>
        <taxon>Endopterygota</taxon>
        <taxon>Coleoptera</taxon>
        <taxon>Polyphaga</taxon>
        <taxon>Cucujiformia</taxon>
        <taxon>Chrysomeloidea</taxon>
        <taxon>Cerambycidae</taxon>
        <taxon>Cerambycinae</taxon>
        <taxon>Callichromatini</taxon>
        <taxon>Aromia</taxon>
    </lineage>
</organism>
<dbReference type="GO" id="GO:0001667">
    <property type="term" value="P:ameboidal-type cell migration"/>
    <property type="evidence" value="ECO:0007669"/>
    <property type="project" value="UniProtKB-ARBA"/>
</dbReference>
<dbReference type="GO" id="GO:0007264">
    <property type="term" value="P:small GTPase-mediated signal transduction"/>
    <property type="evidence" value="ECO:0007669"/>
    <property type="project" value="InterPro"/>
</dbReference>
<evidence type="ECO:0000256" key="1">
    <source>
        <dbReference type="ARBA" id="ARBA00022741"/>
    </source>
</evidence>
<dbReference type="GO" id="GO:0003006">
    <property type="term" value="P:developmental process involved in reproduction"/>
    <property type="evidence" value="ECO:0007669"/>
    <property type="project" value="UniProtKB-ARBA"/>
</dbReference>